<dbReference type="InterPro" id="IPR011042">
    <property type="entry name" value="6-blade_b-propeller_TolB-like"/>
</dbReference>
<dbReference type="Gene3D" id="2.120.10.30">
    <property type="entry name" value="TolB, C-terminal domain"/>
    <property type="match status" value="1"/>
</dbReference>
<feature type="non-terminal residue" evidence="1">
    <location>
        <position position="1"/>
    </location>
</feature>
<dbReference type="EMBL" id="JACDQQ010000227">
    <property type="protein sequence ID" value="MBA0083790.1"/>
    <property type="molecule type" value="Genomic_DNA"/>
</dbReference>
<reference evidence="1" key="1">
    <citation type="submission" date="2020-06" db="EMBL/GenBank/DDBJ databases">
        <title>Legume-microbial interactions unlock mineral nutrients during tropical forest succession.</title>
        <authorList>
            <person name="Epihov D.Z."/>
        </authorList>
    </citation>
    <scope>NUCLEOTIDE SEQUENCE [LARGE SCALE GENOMIC DNA]</scope>
    <source>
        <strain evidence="1">Pan2503</strain>
    </source>
</reference>
<dbReference type="Proteomes" id="UP000567293">
    <property type="component" value="Unassembled WGS sequence"/>
</dbReference>
<dbReference type="GO" id="GO:0008270">
    <property type="term" value="F:zinc ion binding"/>
    <property type="evidence" value="ECO:0007669"/>
    <property type="project" value="UniProtKB-KW"/>
</dbReference>
<keyword evidence="2" id="KW-1185">Reference proteome</keyword>
<evidence type="ECO:0000313" key="1">
    <source>
        <dbReference type="EMBL" id="MBA0083790.1"/>
    </source>
</evidence>
<evidence type="ECO:0000313" key="2">
    <source>
        <dbReference type="Proteomes" id="UP000567293"/>
    </source>
</evidence>
<protein>
    <recommendedName>
        <fullName evidence="3">NHL repeat-containing protein</fullName>
    </recommendedName>
</protein>
<evidence type="ECO:0008006" key="3">
    <source>
        <dbReference type="Google" id="ProtNLM"/>
    </source>
</evidence>
<dbReference type="PANTHER" id="PTHR24104">
    <property type="entry name" value="E3 UBIQUITIN-PROTEIN LIGASE NHLRC1-RELATED"/>
    <property type="match status" value="1"/>
</dbReference>
<proteinExistence type="predicted"/>
<comment type="caution">
    <text evidence="1">The sequence shown here is derived from an EMBL/GenBank/DDBJ whole genome shotgun (WGS) entry which is preliminary data.</text>
</comment>
<name>A0A7V8SV40_9BACT</name>
<dbReference type="AlphaFoldDB" id="A0A7V8SV40"/>
<dbReference type="PANTHER" id="PTHR24104:SF25">
    <property type="entry name" value="PROTEIN LIN-41"/>
    <property type="match status" value="1"/>
</dbReference>
<gene>
    <name evidence="1" type="ORF">HRJ53_02230</name>
</gene>
<sequence length="376" mass="41613">AFAVIPPARAQNPPVYKVDPFWPKPLPNKWSMQQIVDIYVDKDDHIWVLNRRSDARPDELGAATTPPRSECCVLGPEVLEFDTDGNVLKAWGGPNYVPGWPGRLQTLGVDRQGNVWISGTTPGDSIVKFNSDGKLLWDFGHRGPKVPANEVKQNNQQTDIFPPGIGSFDFDEDAHEIYITDGFLNKRVLVYDMDTGAFKRGWGGHGIPLSEIDNDPTPPYDISGPPPDQKQFAPALHCVHVSRDGLVYVCERGSDRIQVFTKQGKFVTSWFVHPSTQSRGPNCGGIWDLKNPPCGTVYNLTLSSDPQQKYVLSADGTNNMVWIFNRKDGTLAGSFGGNGRYAGQLHWIDAVATDSKGNVYTGEVEDGKRIQKFILT</sequence>
<dbReference type="SUPFAM" id="SSF63829">
    <property type="entry name" value="Calcium-dependent phosphotriesterase"/>
    <property type="match status" value="1"/>
</dbReference>
<feature type="non-terminal residue" evidence="1">
    <location>
        <position position="376"/>
    </location>
</feature>
<organism evidence="1 2">
    <name type="scientific">Candidatus Acidiferrum panamense</name>
    <dbReference type="NCBI Taxonomy" id="2741543"/>
    <lineage>
        <taxon>Bacteria</taxon>
        <taxon>Pseudomonadati</taxon>
        <taxon>Acidobacteriota</taxon>
        <taxon>Terriglobia</taxon>
        <taxon>Candidatus Acidiferrales</taxon>
        <taxon>Candidatus Acidiferrum</taxon>
    </lineage>
</organism>
<accession>A0A7V8SV40</accession>
<dbReference type="InterPro" id="IPR050952">
    <property type="entry name" value="TRIM-NHL_E3_ligases"/>
</dbReference>